<evidence type="ECO:0000256" key="1">
    <source>
        <dbReference type="ARBA" id="ARBA00004992"/>
    </source>
</evidence>
<keyword evidence="5" id="KW-0150">Chloroplast</keyword>
<dbReference type="GO" id="GO:0006227">
    <property type="term" value="P:dUDP biosynthetic process"/>
    <property type="evidence" value="ECO:0007669"/>
    <property type="project" value="TreeGrafter"/>
</dbReference>
<evidence type="ECO:0000313" key="12">
    <source>
        <dbReference type="EMBL" id="KAH7296098.1"/>
    </source>
</evidence>
<evidence type="ECO:0000256" key="9">
    <source>
        <dbReference type="ARBA" id="ARBA00022777"/>
    </source>
</evidence>
<dbReference type="EC" id="2.7.4.9" evidence="3"/>
<dbReference type="GO" id="GO:0005634">
    <property type="term" value="C:nucleus"/>
    <property type="evidence" value="ECO:0007669"/>
    <property type="project" value="TreeGrafter"/>
</dbReference>
<keyword evidence="9" id="KW-0418">Kinase</keyword>
<evidence type="ECO:0000259" key="11">
    <source>
        <dbReference type="Pfam" id="PF02223"/>
    </source>
</evidence>
<dbReference type="InterPro" id="IPR039430">
    <property type="entry name" value="Thymidylate_kin-like_dom"/>
</dbReference>
<evidence type="ECO:0000256" key="10">
    <source>
        <dbReference type="ARBA" id="ARBA00022840"/>
    </source>
</evidence>
<keyword evidence="7" id="KW-0545">Nucleotide biosynthesis</keyword>
<dbReference type="InterPro" id="IPR027417">
    <property type="entry name" value="P-loop_NTPase"/>
</dbReference>
<accession>A0A8T2RKH8</accession>
<dbReference type="GO" id="GO:0006235">
    <property type="term" value="P:dTTP biosynthetic process"/>
    <property type="evidence" value="ECO:0007669"/>
    <property type="project" value="TreeGrafter"/>
</dbReference>
<comment type="similarity">
    <text evidence="2">Belongs to the thymidylate kinase family.</text>
</comment>
<dbReference type="InterPro" id="IPR018094">
    <property type="entry name" value="Thymidylate_kinase"/>
</dbReference>
<dbReference type="GO" id="GO:0005524">
    <property type="term" value="F:ATP binding"/>
    <property type="evidence" value="ECO:0007669"/>
    <property type="project" value="UniProtKB-KW"/>
</dbReference>
<proteinExistence type="inferred from homology"/>
<dbReference type="Gene3D" id="3.40.50.300">
    <property type="entry name" value="P-loop containing nucleotide triphosphate hydrolases"/>
    <property type="match status" value="1"/>
</dbReference>
<feature type="domain" description="Thymidylate kinase-like" evidence="11">
    <location>
        <begin position="49"/>
        <end position="225"/>
    </location>
</feature>
<dbReference type="FunFam" id="3.40.50.300:FF:000679">
    <property type="entry name" value="Thymidylate kinase"/>
    <property type="match status" value="1"/>
</dbReference>
<dbReference type="EMBL" id="CM035431">
    <property type="protein sequence ID" value="KAH7296098.1"/>
    <property type="molecule type" value="Genomic_DNA"/>
</dbReference>
<dbReference type="Proteomes" id="UP000825935">
    <property type="component" value="Chromosome 26"/>
</dbReference>
<name>A0A8T2RKH8_CERRI</name>
<evidence type="ECO:0000256" key="3">
    <source>
        <dbReference type="ARBA" id="ARBA00012980"/>
    </source>
</evidence>
<evidence type="ECO:0000256" key="7">
    <source>
        <dbReference type="ARBA" id="ARBA00022727"/>
    </source>
</evidence>
<keyword evidence="13" id="KW-1185">Reference proteome</keyword>
<evidence type="ECO:0000256" key="2">
    <source>
        <dbReference type="ARBA" id="ARBA00009776"/>
    </source>
</evidence>
<keyword evidence="10" id="KW-0067">ATP-binding</keyword>
<dbReference type="InterPro" id="IPR018095">
    <property type="entry name" value="Thymidylate_kin_CS"/>
</dbReference>
<dbReference type="CDD" id="cd01672">
    <property type="entry name" value="TMPK"/>
    <property type="match status" value="1"/>
</dbReference>
<protein>
    <recommendedName>
        <fullName evidence="4">Thymidylate kinase</fullName>
        <ecNumber evidence="3">2.7.4.9</ecNumber>
    </recommendedName>
</protein>
<sequence>MRAFPARNVPCYTFMFPASALSRIFSTTPAMVVSMGLSASESRGAFIVLEGLDRSGKSSQCANLLSFLNKQGIAAEAWRFPDRSTGIGNMISSYLSSSADLDDRTVHLLFSANRWEKSSLLETKLREGTTLVVDRYSYSGVAFSAAKGLDFNWCKAPDEGLPAADLVLYLNISPEIAAARGGYGAERYENLNFQKKVANCYKRLQDSTWKTIDATKSIDDVQEDIRKAVLLVIAKCSQGQELHRLWSTNSE</sequence>
<dbReference type="GO" id="GO:0004798">
    <property type="term" value="F:dTMP kinase activity"/>
    <property type="evidence" value="ECO:0007669"/>
    <property type="project" value="UniProtKB-EC"/>
</dbReference>
<dbReference type="PROSITE" id="PS01331">
    <property type="entry name" value="THYMIDYLATE_KINASE"/>
    <property type="match status" value="1"/>
</dbReference>
<dbReference type="GO" id="GO:0005829">
    <property type="term" value="C:cytosol"/>
    <property type="evidence" value="ECO:0007669"/>
    <property type="project" value="TreeGrafter"/>
</dbReference>
<dbReference type="OMA" id="YWHQFDA"/>
<organism evidence="12 13">
    <name type="scientific">Ceratopteris richardii</name>
    <name type="common">Triangle waterfern</name>
    <dbReference type="NCBI Taxonomy" id="49495"/>
    <lineage>
        <taxon>Eukaryota</taxon>
        <taxon>Viridiplantae</taxon>
        <taxon>Streptophyta</taxon>
        <taxon>Embryophyta</taxon>
        <taxon>Tracheophyta</taxon>
        <taxon>Polypodiopsida</taxon>
        <taxon>Polypodiidae</taxon>
        <taxon>Polypodiales</taxon>
        <taxon>Pteridineae</taxon>
        <taxon>Pteridaceae</taxon>
        <taxon>Parkerioideae</taxon>
        <taxon>Ceratopteris</taxon>
    </lineage>
</organism>
<evidence type="ECO:0000313" key="13">
    <source>
        <dbReference type="Proteomes" id="UP000825935"/>
    </source>
</evidence>
<keyword evidence="8" id="KW-0547">Nucleotide-binding</keyword>
<gene>
    <name evidence="12" type="ORF">KP509_26G008700</name>
</gene>
<dbReference type="HAMAP" id="MF_00165">
    <property type="entry name" value="Thymidylate_kinase"/>
    <property type="match status" value="1"/>
</dbReference>
<dbReference type="NCBIfam" id="TIGR00041">
    <property type="entry name" value="DTMP_kinase"/>
    <property type="match status" value="1"/>
</dbReference>
<evidence type="ECO:0000256" key="4">
    <source>
        <dbReference type="ARBA" id="ARBA00017144"/>
    </source>
</evidence>
<evidence type="ECO:0000256" key="5">
    <source>
        <dbReference type="ARBA" id="ARBA00022528"/>
    </source>
</evidence>
<comment type="pathway">
    <text evidence="1">Pyrimidine metabolism; dTTP biosynthesis.</text>
</comment>
<comment type="caution">
    <text evidence="12">The sequence shown here is derived from an EMBL/GenBank/DDBJ whole genome shotgun (WGS) entry which is preliminary data.</text>
</comment>
<evidence type="ECO:0000256" key="6">
    <source>
        <dbReference type="ARBA" id="ARBA00022679"/>
    </source>
</evidence>
<dbReference type="GO" id="GO:0004550">
    <property type="term" value="F:nucleoside diphosphate kinase activity"/>
    <property type="evidence" value="ECO:0007669"/>
    <property type="project" value="TreeGrafter"/>
</dbReference>
<dbReference type="PANTHER" id="PTHR10344">
    <property type="entry name" value="THYMIDYLATE KINASE"/>
    <property type="match status" value="1"/>
</dbReference>
<dbReference type="PANTHER" id="PTHR10344:SF1">
    <property type="entry name" value="THYMIDYLATE KINASE"/>
    <property type="match status" value="1"/>
</dbReference>
<dbReference type="AlphaFoldDB" id="A0A8T2RKH8"/>
<evidence type="ECO:0000256" key="8">
    <source>
        <dbReference type="ARBA" id="ARBA00022741"/>
    </source>
</evidence>
<dbReference type="GO" id="GO:0005739">
    <property type="term" value="C:mitochondrion"/>
    <property type="evidence" value="ECO:0007669"/>
    <property type="project" value="TreeGrafter"/>
</dbReference>
<dbReference type="Pfam" id="PF02223">
    <property type="entry name" value="Thymidylate_kin"/>
    <property type="match status" value="1"/>
</dbReference>
<dbReference type="OrthoDB" id="425602at2759"/>
<keyword evidence="5" id="KW-0934">Plastid</keyword>
<dbReference type="SUPFAM" id="SSF52540">
    <property type="entry name" value="P-loop containing nucleoside triphosphate hydrolases"/>
    <property type="match status" value="1"/>
</dbReference>
<reference evidence="12" key="1">
    <citation type="submission" date="2021-08" db="EMBL/GenBank/DDBJ databases">
        <title>WGS assembly of Ceratopteris richardii.</title>
        <authorList>
            <person name="Marchant D.B."/>
            <person name="Chen G."/>
            <person name="Jenkins J."/>
            <person name="Shu S."/>
            <person name="Leebens-Mack J."/>
            <person name="Grimwood J."/>
            <person name="Schmutz J."/>
            <person name="Soltis P."/>
            <person name="Soltis D."/>
            <person name="Chen Z.-H."/>
        </authorList>
    </citation>
    <scope>NUCLEOTIDE SEQUENCE</scope>
    <source>
        <strain evidence="12">Whitten #5841</strain>
        <tissue evidence="12">Leaf</tissue>
    </source>
</reference>
<keyword evidence="6" id="KW-0808">Transferase</keyword>
<dbReference type="GO" id="GO:0006233">
    <property type="term" value="P:dTDP biosynthetic process"/>
    <property type="evidence" value="ECO:0007669"/>
    <property type="project" value="InterPro"/>
</dbReference>